<dbReference type="Pfam" id="PF00646">
    <property type="entry name" value="F-box"/>
    <property type="match status" value="1"/>
</dbReference>
<dbReference type="SMART" id="SM00256">
    <property type="entry name" value="FBOX"/>
    <property type="match status" value="1"/>
</dbReference>
<name>A0A2A2JFZ4_9BILA</name>
<gene>
    <name evidence="2" type="ORF">WR25_14414</name>
</gene>
<dbReference type="Proteomes" id="UP000218231">
    <property type="component" value="Unassembled WGS sequence"/>
</dbReference>
<dbReference type="AlphaFoldDB" id="A0A2A2JFZ4"/>
<dbReference type="InterPro" id="IPR001810">
    <property type="entry name" value="F-box_dom"/>
</dbReference>
<protein>
    <recommendedName>
        <fullName evidence="1">F-box domain-containing protein</fullName>
    </recommendedName>
</protein>
<reference evidence="2 3" key="1">
    <citation type="journal article" date="2017" name="Curr. Biol.">
        <title>Genome architecture and evolution of a unichromosomal asexual nematode.</title>
        <authorList>
            <person name="Fradin H."/>
            <person name="Zegar C."/>
            <person name="Gutwein M."/>
            <person name="Lucas J."/>
            <person name="Kovtun M."/>
            <person name="Corcoran D."/>
            <person name="Baugh L.R."/>
            <person name="Kiontke K."/>
            <person name="Gunsalus K."/>
            <person name="Fitch D.H."/>
            <person name="Piano F."/>
        </authorList>
    </citation>
    <scope>NUCLEOTIDE SEQUENCE [LARGE SCALE GENOMIC DNA]</scope>
    <source>
        <strain evidence="2">PF1309</strain>
    </source>
</reference>
<sequence length="396" mass="47510">MLLDHFPYEIVEEIFLYLPPSDRISTVKVNRWLNSIGRSKRLAVRHTLDGTIASMWLTLKTNTFFIERTNVEDDHPPRDVHTVKLHYSRYAPTMQSPEDEENYDIKNITIFFETRCCPMHYEADTGLDSELWKFPAKFITKYFYTSNHNDVYHFKFPTLEFMSESINIYLHYFSNIFSSIDFFELVIHDSMMIWERLGLFFEDYETLLKKPVIYFYNVAFNFSKFYWSKLFERGIESVGYQNVKEIFEFHDDYDKTSKFYEALSYNIMDETIAQLNDERLLLFRNYHKLEINCSSEITTNGLAKLVQKIYENHQKCLVNIRIRFNMRRCELATGSLEKLYIETLYETLLLIPKSSWECQYDDIALQHVWDKVSITNKFDQKYHLFTAEGNFILKSQ</sequence>
<dbReference type="PROSITE" id="PS50181">
    <property type="entry name" value="FBOX"/>
    <property type="match status" value="1"/>
</dbReference>
<feature type="domain" description="F-box" evidence="1">
    <location>
        <begin position="1"/>
        <end position="46"/>
    </location>
</feature>
<dbReference type="CDD" id="cd09917">
    <property type="entry name" value="F-box_SF"/>
    <property type="match status" value="1"/>
</dbReference>
<dbReference type="EMBL" id="LIAE01010455">
    <property type="protein sequence ID" value="PAV60653.1"/>
    <property type="molecule type" value="Genomic_DNA"/>
</dbReference>
<evidence type="ECO:0000313" key="3">
    <source>
        <dbReference type="Proteomes" id="UP000218231"/>
    </source>
</evidence>
<evidence type="ECO:0000313" key="2">
    <source>
        <dbReference type="EMBL" id="PAV60653.1"/>
    </source>
</evidence>
<comment type="caution">
    <text evidence="2">The sequence shown here is derived from an EMBL/GenBank/DDBJ whole genome shotgun (WGS) entry which is preliminary data.</text>
</comment>
<dbReference type="SUPFAM" id="SSF81383">
    <property type="entry name" value="F-box domain"/>
    <property type="match status" value="1"/>
</dbReference>
<dbReference type="InterPro" id="IPR036047">
    <property type="entry name" value="F-box-like_dom_sf"/>
</dbReference>
<keyword evidence="3" id="KW-1185">Reference proteome</keyword>
<accession>A0A2A2JFZ4</accession>
<proteinExistence type="predicted"/>
<evidence type="ECO:0000259" key="1">
    <source>
        <dbReference type="PROSITE" id="PS50181"/>
    </source>
</evidence>
<organism evidence="2 3">
    <name type="scientific">Diploscapter pachys</name>
    <dbReference type="NCBI Taxonomy" id="2018661"/>
    <lineage>
        <taxon>Eukaryota</taxon>
        <taxon>Metazoa</taxon>
        <taxon>Ecdysozoa</taxon>
        <taxon>Nematoda</taxon>
        <taxon>Chromadorea</taxon>
        <taxon>Rhabditida</taxon>
        <taxon>Rhabditina</taxon>
        <taxon>Rhabditomorpha</taxon>
        <taxon>Rhabditoidea</taxon>
        <taxon>Rhabditidae</taxon>
        <taxon>Diploscapter</taxon>
    </lineage>
</organism>